<accession>A0ABP0BP78</accession>
<dbReference type="InterPro" id="IPR040442">
    <property type="entry name" value="Pyrv_kinase-like_dom_sf"/>
</dbReference>
<evidence type="ECO:0008006" key="3">
    <source>
        <dbReference type="Google" id="ProtNLM"/>
    </source>
</evidence>
<gene>
    <name evidence="1" type="ORF">SBRCBS47491_004531</name>
</gene>
<dbReference type="InterPro" id="IPR015813">
    <property type="entry name" value="Pyrv/PenolPyrv_kinase-like_dom"/>
</dbReference>
<evidence type="ECO:0000313" key="1">
    <source>
        <dbReference type="EMBL" id="CAK7221454.1"/>
    </source>
</evidence>
<reference evidence="1 2" key="1">
    <citation type="submission" date="2024-01" db="EMBL/GenBank/DDBJ databases">
        <authorList>
            <person name="Allen C."/>
            <person name="Tagirdzhanova G."/>
        </authorList>
    </citation>
    <scope>NUCLEOTIDE SEQUENCE [LARGE SCALE GENOMIC DNA]</scope>
</reference>
<sequence>MAHAEEKHTPFRPAVAILREKLADPDKVVVCPGIFDGYTARIALDAGFDAIYMTGAGTAASVLGQPDLGIISLPEVAGHAGMIASLNRNVPVIADADTGFGSSLAVARAYLVRIKADVRARKECGRDIVIIARTDALQSLGLDEAFRRLKAAQAQASRELVPIPCLLNTVGGGVTPAVDAAEAKIMGFKIVLWPILSLTYTYSAVKAAMRELKETDYVDPTPNGQGGIKEVFEVCGIEKAAAFDCGVGGDSMNGGFF</sequence>
<evidence type="ECO:0000313" key="2">
    <source>
        <dbReference type="Proteomes" id="UP001642406"/>
    </source>
</evidence>
<dbReference type="InterPro" id="IPR039556">
    <property type="entry name" value="ICL/PEPM"/>
</dbReference>
<dbReference type="Proteomes" id="UP001642406">
    <property type="component" value="Unassembled WGS sequence"/>
</dbReference>
<dbReference type="Gene3D" id="3.20.20.60">
    <property type="entry name" value="Phosphoenolpyruvate-binding domains"/>
    <property type="match status" value="2"/>
</dbReference>
<dbReference type="SUPFAM" id="SSF51621">
    <property type="entry name" value="Phosphoenolpyruvate/pyruvate domain"/>
    <property type="match status" value="1"/>
</dbReference>
<dbReference type="PANTHER" id="PTHR42905:SF2">
    <property type="entry name" value="PHOSPHOENOLPYRUVATE CARBOXYLASE FAMILY PROTEIN"/>
    <property type="match status" value="1"/>
</dbReference>
<keyword evidence="2" id="KW-1185">Reference proteome</keyword>
<comment type="caution">
    <text evidence="1">The sequence shown here is derived from an EMBL/GenBank/DDBJ whole genome shotgun (WGS) entry which is preliminary data.</text>
</comment>
<organism evidence="1 2">
    <name type="scientific">Sporothrix bragantina</name>
    <dbReference type="NCBI Taxonomy" id="671064"/>
    <lineage>
        <taxon>Eukaryota</taxon>
        <taxon>Fungi</taxon>
        <taxon>Dikarya</taxon>
        <taxon>Ascomycota</taxon>
        <taxon>Pezizomycotina</taxon>
        <taxon>Sordariomycetes</taxon>
        <taxon>Sordariomycetidae</taxon>
        <taxon>Ophiostomatales</taxon>
        <taxon>Ophiostomataceae</taxon>
        <taxon>Sporothrix</taxon>
    </lineage>
</organism>
<dbReference type="PANTHER" id="PTHR42905">
    <property type="entry name" value="PHOSPHOENOLPYRUVATE CARBOXYLASE"/>
    <property type="match status" value="1"/>
</dbReference>
<dbReference type="Pfam" id="PF13714">
    <property type="entry name" value="PEP_mutase"/>
    <property type="match status" value="1"/>
</dbReference>
<dbReference type="CDD" id="cd00377">
    <property type="entry name" value="ICL_PEPM"/>
    <property type="match status" value="1"/>
</dbReference>
<name>A0ABP0BP78_9PEZI</name>
<protein>
    <recommendedName>
        <fullName evidence="3">Carboxyphosphonoenolpyruvate phosphonomutase</fullName>
    </recommendedName>
</protein>
<dbReference type="EMBL" id="CAWUHC010000035">
    <property type="protein sequence ID" value="CAK7221454.1"/>
    <property type="molecule type" value="Genomic_DNA"/>
</dbReference>
<proteinExistence type="predicted"/>